<dbReference type="PANTHER" id="PTHR43861:SF1">
    <property type="entry name" value="TRANS-ACONITATE 2-METHYLTRANSFERASE"/>
    <property type="match status" value="1"/>
</dbReference>
<dbReference type="GO" id="GO:0032259">
    <property type="term" value="P:methylation"/>
    <property type="evidence" value="ECO:0007669"/>
    <property type="project" value="UniProtKB-KW"/>
</dbReference>
<dbReference type="AlphaFoldDB" id="A0A6M0QVY0"/>
<dbReference type="Proteomes" id="UP000477782">
    <property type="component" value="Unassembled WGS sequence"/>
</dbReference>
<keyword evidence="2" id="KW-1185">Reference proteome</keyword>
<dbReference type="RefSeq" id="WP_164625997.1">
    <property type="nucleotide sequence ID" value="NZ_JAAIVJ010000006.1"/>
</dbReference>
<dbReference type="EMBL" id="JAAIVJ010000006">
    <property type="protein sequence ID" value="NEY91004.1"/>
    <property type="molecule type" value="Genomic_DNA"/>
</dbReference>
<protein>
    <submittedName>
        <fullName evidence="1">Methyltransferase domain-containing protein</fullName>
    </submittedName>
</protein>
<reference evidence="1 2" key="1">
    <citation type="submission" date="2020-02" db="EMBL/GenBank/DDBJ databases">
        <authorList>
            <person name="Chen W.-M."/>
        </authorList>
    </citation>
    <scope>NUCLEOTIDE SEQUENCE [LARGE SCALE GENOMIC DNA]</scope>
    <source>
        <strain evidence="1 2">KMS-5</strain>
    </source>
</reference>
<proteinExistence type="predicted"/>
<dbReference type="PANTHER" id="PTHR43861">
    <property type="entry name" value="TRANS-ACONITATE 2-METHYLTRANSFERASE-RELATED"/>
    <property type="match status" value="1"/>
</dbReference>
<dbReference type="SUPFAM" id="SSF53335">
    <property type="entry name" value="S-adenosyl-L-methionine-dependent methyltransferases"/>
    <property type="match status" value="1"/>
</dbReference>
<accession>A0A6M0QVY0</accession>
<dbReference type="Pfam" id="PF13489">
    <property type="entry name" value="Methyltransf_23"/>
    <property type="match status" value="1"/>
</dbReference>
<dbReference type="InterPro" id="IPR029063">
    <property type="entry name" value="SAM-dependent_MTases_sf"/>
</dbReference>
<evidence type="ECO:0000313" key="2">
    <source>
        <dbReference type="Proteomes" id="UP000477782"/>
    </source>
</evidence>
<name>A0A6M0QVY0_9RHOB</name>
<keyword evidence="1" id="KW-0489">Methyltransferase</keyword>
<comment type="caution">
    <text evidence="1">The sequence shown here is derived from an EMBL/GenBank/DDBJ whole genome shotgun (WGS) entry which is preliminary data.</text>
</comment>
<dbReference type="GO" id="GO:0030798">
    <property type="term" value="F:trans-aconitate 2-methyltransferase activity"/>
    <property type="evidence" value="ECO:0007669"/>
    <property type="project" value="InterPro"/>
</dbReference>
<dbReference type="InterPro" id="IPR023149">
    <property type="entry name" value="Trans_acon_MeTrfase_C"/>
</dbReference>
<dbReference type="Gene3D" id="3.40.50.150">
    <property type="entry name" value="Vaccinia Virus protein VP39"/>
    <property type="match status" value="1"/>
</dbReference>
<keyword evidence="1" id="KW-0808">Transferase</keyword>
<dbReference type="Gene3D" id="1.10.150.290">
    <property type="entry name" value="S-adenosyl-L-methionine-dependent methyltransferases"/>
    <property type="match status" value="1"/>
</dbReference>
<dbReference type="CDD" id="cd02440">
    <property type="entry name" value="AdoMet_MTases"/>
    <property type="match status" value="1"/>
</dbReference>
<organism evidence="1 2">
    <name type="scientific">Tabrizicola oligotrophica</name>
    <dbReference type="NCBI Taxonomy" id="2710650"/>
    <lineage>
        <taxon>Bacteria</taxon>
        <taxon>Pseudomonadati</taxon>
        <taxon>Pseudomonadota</taxon>
        <taxon>Alphaproteobacteria</taxon>
        <taxon>Rhodobacterales</taxon>
        <taxon>Paracoccaceae</taxon>
        <taxon>Tabrizicola</taxon>
    </lineage>
</organism>
<evidence type="ECO:0000313" key="1">
    <source>
        <dbReference type="EMBL" id="NEY91004.1"/>
    </source>
</evidence>
<sequence length="258" mass="27969">MSAGAKDWNPGAYARFRGLRLRPALDLMAQVGDLPAGEVVDLGCGDGAAAPALAARFAGRSLLGVDSSPAMLDKAAGYAAKTLADIAHWRPETAPALIFSNAVLHWLPDHGRLLPRLASYLAPGGVLAVQMPRQFLAPSHRFLRDIAAAMFPDRFDFGQYRPPVAPAVDYHRMLSRLGQVTAWESDYVQSLDPTSQGHPVRAFTGATAMRPFLEKLTEAEAEHFTSAYDEALGSAYPLEADGSVVFPFRRTFFVLEMP</sequence>
<gene>
    <name evidence="1" type="ORF">G4Z14_11920</name>
</gene>